<dbReference type="InterPro" id="IPR045339">
    <property type="entry name" value="DUF6534"/>
</dbReference>
<keyword evidence="1" id="KW-1133">Transmembrane helix</keyword>
<protein>
    <recommendedName>
        <fullName evidence="2">DUF6534 domain-containing protein</fullName>
    </recommendedName>
</protein>
<dbReference type="PANTHER" id="PTHR40465:SF1">
    <property type="entry name" value="DUF6534 DOMAIN-CONTAINING PROTEIN"/>
    <property type="match status" value="1"/>
</dbReference>
<dbReference type="OrthoDB" id="3270417at2759"/>
<name>A0A9P5Y362_9AGAR</name>
<feature type="transmembrane region" description="Helical" evidence="1">
    <location>
        <begin position="20"/>
        <end position="43"/>
    </location>
</feature>
<gene>
    <name evidence="3" type="ORF">BDZ94DRAFT_1311355</name>
</gene>
<feature type="transmembrane region" description="Helical" evidence="1">
    <location>
        <begin position="165"/>
        <end position="188"/>
    </location>
</feature>
<accession>A0A9P5Y362</accession>
<organism evidence="3 4">
    <name type="scientific">Collybia nuda</name>
    <dbReference type="NCBI Taxonomy" id="64659"/>
    <lineage>
        <taxon>Eukaryota</taxon>
        <taxon>Fungi</taxon>
        <taxon>Dikarya</taxon>
        <taxon>Basidiomycota</taxon>
        <taxon>Agaricomycotina</taxon>
        <taxon>Agaricomycetes</taxon>
        <taxon>Agaricomycetidae</taxon>
        <taxon>Agaricales</taxon>
        <taxon>Tricholomatineae</taxon>
        <taxon>Clitocybaceae</taxon>
        <taxon>Collybia</taxon>
    </lineage>
</organism>
<sequence>MSIQPTAMTLEVLIRNLFGPVLIGLVIGAMLSGITVVQFMMFVRNSRGDPLGQKLIVWFLWALGIFHIVVTVHPVYYYLVSHPASFIIVWSFHVHILLFVIISETAHWIYIARIWKITASTRKLIPVVMVLLVSANLAIQIVMNIRIFQSLDLETLQAFRKGPIVVWVLAISISINLLVSVSLGWTLARASTNLCWTNSNFSMLLAYFINTGASASVVSLLALITLLASSDTFIFLAMEIVLSQLHINSILGMINARHYFQPHKAGPPATLLLPSDTSSQHCHSIKAPQQLSKTINEVGLPLFQPSTKSEDIKMLEVVVKQEAHSSEI</sequence>
<dbReference type="Pfam" id="PF20152">
    <property type="entry name" value="DUF6534"/>
    <property type="match status" value="1"/>
</dbReference>
<feature type="transmembrane region" description="Helical" evidence="1">
    <location>
        <begin position="55"/>
        <end position="79"/>
    </location>
</feature>
<dbReference type="PANTHER" id="PTHR40465">
    <property type="entry name" value="CHROMOSOME 1, WHOLE GENOME SHOTGUN SEQUENCE"/>
    <property type="match status" value="1"/>
</dbReference>
<feature type="transmembrane region" description="Helical" evidence="1">
    <location>
        <begin position="124"/>
        <end position="145"/>
    </location>
</feature>
<reference evidence="3" key="1">
    <citation type="submission" date="2020-11" db="EMBL/GenBank/DDBJ databases">
        <authorList>
            <consortium name="DOE Joint Genome Institute"/>
            <person name="Ahrendt S."/>
            <person name="Riley R."/>
            <person name="Andreopoulos W."/>
            <person name="Labutti K."/>
            <person name="Pangilinan J."/>
            <person name="Ruiz-Duenas F.J."/>
            <person name="Barrasa J.M."/>
            <person name="Sanchez-Garcia M."/>
            <person name="Camarero S."/>
            <person name="Miyauchi S."/>
            <person name="Serrano A."/>
            <person name="Linde D."/>
            <person name="Babiker R."/>
            <person name="Drula E."/>
            <person name="Ayuso-Fernandez I."/>
            <person name="Pacheco R."/>
            <person name="Padilla G."/>
            <person name="Ferreira P."/>
            <person name="Barriuso J."/>
            <person name="Kellner H."/>
            <person name="Castanera R."/>
            <person name="Alfaro M."/>
            <person name="Ramirez L."/>
            <person name="Pisabarro A.G."/>
            <person name="Kuo A."/>
            <person name="Tritt A."/>
            <person name="Lipzen A."/>
            <person name="He G."/>
            <person name="Yan M."/>
            <person name="Ng V."/>
            <person name="Cullen D."/>
            <person name="Martin F."/>
            <person name="Rosso M.-N."/>
            <person name="Henrissat B."/>
            <person name="Hibbett D."/>
            <person name="Martinez A.T."/>
            <person name="Grigoriev I.V."/>
        </authorList>
    </citation>
    <scope>NUCLEOTIDE SEQUENCE</scope>
    <source>
        <strain evidence="3">CBS 247.69</strain>
    </source>
</reference>
<feature type="domain" description="DUF6534" evidence="2">
    <location>
        <begin position="173"/>
        <end position="259"/>
    </location>
</feature>
<comment type="caution">
    <text evidence="3">The sequence shown here is derived from an EMBL/GenBank/DDBJ whole genome shotgun (WGS) entry which is preliminary data.</text>
</comment>
<evidence type="ECO:0000313" key="3">
    <source>
        <dbReference type="EMBL" id="KAF9460586.1"/>
    </source>
</evidence>
<keyword evidence="1" id="KW-0812">Transmembrane</keyword>
<proteinExistence type="predicted"/>
<keyword evidence="4" id="KW-1185">Reference proteome</keyword>
<feature type="transmembrane region" description="Helical" evidence="1">
    <location>
        <begin position="233"/>
        <end position="254"/>
    </location>
</feature>
<dbReference type="AlphaFoldDB" id="A0A9P5Y362"/>
<dbReference type="Proteomes" id="UP000807353">
    <property type="component" value="Unassembled WGS sequence"/>
</dbReference>
<feature type="transmembrane region" description="Helical" evidence="1">
    <location>
        <begin position="85"/>
        <end position="112"/>
    </location>
</feature>
<evidence type="ECO:0000313" key="4">
    <source>
        <dbReference type="Proteomes" id="UP000807353"/>
    </source>
</evidence>
<evidence type="ECO:0000259" key="2">
    <source>
        <dbReference type="Pfam" id="PF20152"/>
    </source>
</evidence>
<keyword evidence="1" id="KW-0472">Membrane</keyword>
<dbReference type="EMBL" id="MU150296">
    <property type="protein sequence ID" value="KAF9460586.1"/>
    <property type="molecule type" value="Genomic_DNA"/>
</dbReference>
<evidence type="ECO:0000256" key="1">
    <source>
        <dbReference type="SAM" id="Phobius"/>
    </source>
</evidence>
<feature type="transmembrane region" description="Helical" evidence="1">
    <location>
        <begin position="200"/>
        <end position="227"/>
    </location>
</feature>